<dbReference type="GO" id="GO:0006508">
    <property type="term" value="P:proteolysis"/>
    <property type="evidence" value="ECO:0007669"/>
    <property type="project" value="InterPro"/>
</dbReference>
<dbReference type="EMBL" id="CP023737">
    <property type="protein sequence ID" value="ATQ67279.1"/>
    <property type="molecule type" value="Genomic_DNA"/>
</dbReference>
<feature type="domain" description="Apple" evidence="6">
    <location>
        <begin position="304"/>
        <end position="372"/>
    </location>
</feature>
<evidence type="ECO:0000313" key="8">
    <source>
        <dbReference type="Proteomes" id="UP000230709"/>
    </source>
</evidence>
<reference evidence="8" key="1">
    <citation type="submission" date="2017-10" db="EMBL/GenBank/DDBJ databases">
        <title>Completed PacBio SMRT sequence of Methylosinus trichosporium OB3b reveals presence of a third large plasmid.</title>
        <authorList>
            <person name="Charles T.C."/>
            <person name="Lynch M.D.J."/>
            <person name="Heil J.R."/>
            <person name="Cheng J."/>
        </authorList>
    </citation>
    <scope>NUCLEOTIDE SEQUENCE [LARGE SCALE GENOMIC DNA]</scope>
    <source>
        <strain evidence="8">OB3b</strain>
    </source>
</reference>
<evidence type="ECO:0000256" key="1">
    <source>
        <dbReference type="ARBA" id="ARBA00022737"/>
    </source>
</evidence>
<dbReference type="Proteomes" id="UP000230709">
    <property type="component" value="Chromosome"/>
</dbReference>
<dbReference type="AlphaFoldDB" id="A0A2D2CXA0"/>
<dbReference type="InterPro" id="IPR003609">
    <property type="entry name" value="Pan_app"/>
</dbReference>
<evidence type="ECO:0000256" key="4">
    <source>
        <dbReference type="SAM" id="MobiDB-lite"/>
    </source>
</evidence>
<feature type="compositionally biased region" description="Pro residues" evidence="4">
    <location>
        <begin position="199"/>
        <end position="212"/>
    </location>
</feature>
<dbReference type="KEGG" id="mtw:CQW49_04760"/>
<dbReference type="Gene3D" id="3.50.4.10">
    <property type="entry name" value="Hepatocyte Growth Factor"/>
    <property type="match status" value="2"/>
</dbReference>
<evidence type="ECO:0000259" key="6">
    <source>
        <dbReference type="SMART" id="SM00223"/>
    </source>
</evidence>
<keyword evidence="3" id="KW-0175">Coiled coil</keyword>
<accession>A0A2D2CXA0</accession>
<keyword evidence="1" id="KW-0677">Repeat</keyword>
<keyword evidence="8" id="KW-1185">Reference proteome</keyword>
<evidence type="ECO:0000256" key="3">
    <source>
        <dbReference type="SAM" id="Coils"/>
    </source>
</evidence>
<sequence length="372" mass="40227">MQEADERDWNELEARYREECAALLGDARRHLEQRVAGEQAKIENALAGFSRDFDAWLARERRGEASPKPNLSTLFEIWLERAPRSSDAAAERAKRRAAEAEAEALRDRLGAETARAEELERRLREAEAAVPPPAPRRGRTPGVVAVLLAAALGAMLAAAAFAPRLADSRRTADAPTQQAAETPTPPAAEEARAEAPAEAPTPPAPSPAPAAAPEPERTAAFRLAFDNRDIAGAQIAALRNVDQPGCLAACRRRADCRAYVFDKWNHACRLKADAIAFTLNPRATSGLRDDSPLPRAPAGPIAMERYPSRAFPGEGYRIDASEGPQACEALCRDDAVCVAFTFRLDEGVCHLFATTGEYFPNALADSGGKRQN</sequence>
<feature type="coiled-coil region" evidence="3">
    <location>
        <begin position="88"/>
        <end position="129"/>
    </location>
</feature>
<feature type="compositionally biased region" description="Low complexity" evidence="4">
    <location>
        <begin position="173"/>
        <end position="182"/>
    </location>
</feature>
<keyword evidence="5" id="KW-0472">Membrane</keyword>
<organism evidence="7 8">
    <name type="scientific">Methylosinus trichosporium (strain ATCC 35070 / NCIMB 11131 / UNIQEM 75 / OB3b)</name>
    <dbReference type="NCBI Taxonomy" id="595536"/>
    <lineage>
        <taxon>Bacteria</taxon>
        <taxon>Pseudomonadati</taxon>
        <taxon>Pseudomonadota</taxon>
        <taxon>Alphaproteobacteria</taxon>
        <taxon>Hyphomicrobiales</taxon>
        <taxon>Methylocystaceae</taxon>
        <taxon>Methylosinus</taxon>
    </lineage>
</organism>
<gene>
    <name evidence="7" type="ORF">CQW49_04760</name>
</gene>
<name>A0A2D2CXA0_METT3</name>
<protein>
    <recommendedName>
        <fullName evidence="6">Apple domain-containing protein</fullName>
    </recommendedName>
</protein>
<dbReference type="GO" id="GO:0005576">
    <property type="term" value="C:extracellular region"/>
    <property type="evidence" value="ECO:0007669"/>
    <property type="project" value="InterPro"/>
</dbReference>
<feature type="transmembrane region" description="Helical" evidence="5">
    <location>
        <begin position="142"/>
        <end position="162"/>
    </location>
</feature>
<dbReference type="SMART" id="SM00223">
    <property type="entry name" value="APPLE"/>
    <property type="match status" value="1"/>
</dbReference>
<evidence type="ECO:0000256" key="2">
    <source>
        <dbReference type="ARBA" id="ARBA00023157"/>
    </source>
</evidence>
<keyword evidence="5" id="KW-0812">Transmembrane</keyword>
<keyword evidence="5" id="KW-1133">Transmembrane helix</keyword>
<proteinExistence type="predicted"/>
<evidence type="ECO:0000313" key="7">
    <source>
        <dbReference type="EMBL" id="ATQ67279.1"/>
    </source>
</evidence>
<dbReference type="SUPFAM" id="SSF57414">
    <property type="entry name" value="Hairpin loop containing domain-like"/>
    <property type="match status" value="1"/>
</dbReference>
<evidence type="ECO:0000256" key="5">
    <source>
        <dbReference type="SAM" id="Phobius"/>
    </source>
</evidence>
<feature type="region of interest" description="Disordered" evidence="4">
    <location>
        <begin position="168"/>
        <end position="215"/>
    </location>
</feature>
<keyword evidence="2" id="KW-1015">Disulfide bond</keyword>
<dbReference type="InterPro" id="IPR000177">
    <property type="entry name" value="Apple"/>
</dbReference>
<dbReference type="Pfam" id="PF00024">
    <property type="entry name" value="PAN_1"/>
    <property type="match status" value="2"/>
</dbReference>